<dbReference type="VEuPathDB" id="FungiDB:LEMA_P109350.1"/>
<keyword evidence="10" id="KW-1185">Reference proteome</keyword>
<evidence type="ECO:0000256" key="5">
    <source>
        <dbReference type="PROSITE-ProRule" id="PRU00108"/>
    </source>
</evidence>
<feature type="compositionally biased region" description="Polar residues" evidence="7">
    <location>
        <begin position="310"/>
        <end position="321"/>
    </location>
</feature>
<dbReference type="SMART" id="SM00389">
    <property type="entry name" value="HOX"/>
    <property type="match status" value="1"/>
</dbReference>
<dbReference type="PANTHER" id="PTHR24324">
    <property type="entry name" value="HOMEOBOX PROTEIN HHEX"/>
    <property type="match status" value="1"/>
</dbReference>
<feature type="region of interest" description="Disordered" evidence="7">
    <location>
        <begin position="291"/>
        <end position="375"/>
    </location>
</feature>
<dbReference type="GO" id="GO:0030154">
    <property type="term" value="P:cell differentiation"/>
    <property type="evidence" value="ECO:0007669"/>
    <property type="project" value="TreeGrafter"/>
</dbReference>
<dbReference type="InterPro" id="IPR001356">
    <property type="entry name" value="HD"/>
</dbReference>
<dbReference type="Pfam" id="PF00046">
    <property type="entry name" value="Homeodomain"/>
    <property type="match status" value="1"/>
</dbReference>
<comment type="subcellular location">
    <subcellularLocation>
        <location evidence="1 5 6">Nucleus</location>
    </subcellularLocation>
</comment>
<dbReference type="OrthoDB" id="6159439at2759"/>
<dbReference type="SUPFAM" id="SSF46689">
    <property type="entry name" value="Homeodomain-like"/>
    <property type="match status" value="1"/>
</dbReference>
<protein>
    <recommendedName>
        <fullName evidence="8">Homeobox domain-containing protein</fullName>
    </recommendedName>
</protein>
<sequence length="896" mass="98315">MPTRVGNRPPVPVTERWLTADLAAGACGFPWMNADSSCSQDSAAVGSQWPWHAVWAVVWPACADTVWCGIINHHHHHHHHHTVVMMQRKHTLQSVQWSRQSQPQQLPHGITMASLASRGVVGWCAWRQNGEPCALVDSKLGGAAVSGWRAFAHSFLPMLISPFAPPRSPIYSTLAVCSDIASSPRFVGVILPPSPSLSLSTSAKCCHSFQPSAHVPFSTPHTFLGSACPLLAKFSSPHPYLLTRNRYRTIDLELLLPGQQLLSLTTTHPPGRLTTPTTRFTYPLESTRIHHGVPSLTHPPIHPFIHPIPSQSKLNSSLPSAMQTPDSSMMSPTPSPPAQSTTPGQGSAARRPPRKSTLTQQQRNQKRQRATQDQLVTLEVEFNKNPTPTAATRERIAAEINMTERSVQIWFQNRRAKIKNIAKKSIENGDDCNDIPESMRRYLALQAMESGKSIGTNFLGRTSGMPYGSGMLLNTDTSSSKVVIHHFAVRSLSVGSWRRVGQSAMDLVVFYSPEKCCITYYINNDSAGYKIEYPFSYIKNISLENGDMTANAEGASQRPGGLIVELNRPPNFFMDSSGSGGFFQCGDFTEDQQASSIMVHHLGGHPKVLSGQLAKLVSLESFQNRHNMYDPNAIAHSAPVSPINHRPASQPNHLVHPHMGVFHESSHLTPGPFPPRGHKRQRSRSVPVAIDFSMLRNPMPSFLIQPEPSPYIANPDIFAPIPQNGSGPIGPHLSIDTSAGYGMDYRQYPMSATTANSPSDYGTPAFYSTGPSNDNVPASNFGQYNIPPYVHTPMGPPPHTGASHSPMPAMNHSDPIIANQSPPFGRDTHADVYPMSQDNGMSEEALHMTDMYAKQTLNMPFRSPMMDENVDDLDMQNLVSFGTLDPSSLSPEHHQM</sequence>
<dbReference type="CDD" id="cd00086">
    <property type="entry name" value="homeodomain"/>
    <property type="match status" value="1"/>
</dbReference>
<dbReference type="InParanoid" id="E4ZZ75"/>
<dbReference type="Pfam" id="PF24818">
    <property type="entry name" value="PH_TRF2_HOY1"/>
    <property type="match status" value="1"/>
</dbReference>
<dbReference type="PANTHER" id="PTHR24324:SF5">
    <property type="entry name" value="HEMATOPOIETICALLY-EXPRESSED HOMEOBOX PROTEIN HHEX"/>
    <property type="match status" value="1"/>
</dbReference>
<dbReference type="GO" id="GO:0005634">
    <property type="term" value="C:nucleus"/>
    <property type="evidence" value="ECO:0007669"/>
    <property type="project" value="UniProtKB-SubCell"/>
</dbReference>
<dbReference type="Gene3D" id="1.10.10.60">
    <property type="entry name" value="Homeodomain-like"/>
    <property type="match status" value="1"/>
</dbReference>
<evidence type="ECO:0000256" key="4">
    <source>
        <dbReference type="ARBA" id="ARBA00023242"/>
    </source>
</evidence>
<reference evidence="10" key="1">
    <citation type="journal article" date="2011" name="Nat. Commun.">
        <title>Effector diversification within compartments of the Leptosphaeria maculans genome affected by Repeat-Induced Point mutations.</title>
        <authorList>
            <person name="Rouxel T."/>
            <person name="Grandaubert J."/>
            <person name="Hane J.K."/>
            <person name="Hoede C."/>
            <person name="van de Wouw A.P."/>
            <person name="Couloux A."/>
            <person name="Dominguez V."/>
            <person name="Anthouard V."/>
            <person name="Bally P."/>
            <person name="Bourras S."/>
            <person name="Cozijnsen A.J."/>
            <person name="Ciuffetti L.M."/>
            <person name="Degrave A."/>
            <person name="Dilmaghani A."/>
            <person name="Duret L."/>
            <person name="Fudal I."/>
            <person name="Goodwin S.B."/>
            <person name="Gout L."/>
            <person name="Glaser N."/>
            <person name="Linglin J."/>
            <person name="Kema G.H.J."/>
            <person name="Lapalu N."/>
            <person name="Lawrence C.B."/>
            <person name="May K."/>
            <person name="Meyer M."/>
            <person name="Ollivier B."/>
            <person name="Poulain J."/>
            <person name="Schoch C.L."/>
            <person name="Simon A."/>
            <person name="Spatafora J.W."/>
            <person name="Stachowiak A."/>
            <person name="Turgeon B.G."/>
            <person name="Tyler B.M."/>
            <person name="Vincent D."/>
            <person name="Weissenbach J."/>
            <person name="Amselem J."/>
            <person name="Quesneville H."/>
            <person name="Oliver R.P."/>
            <person name="Wincker P."/>
            <person name="Balesdent M.-H."/>
            <person name="Howlett B.J."/>
        </authorList>
    </citation>
    <scope>NUCLEOTIDE SEQUENCE [LARGE SCALE GENOMIC DNA]</scope>
    <source>
        <strain evidence="10">JN3 / isolate v23.1.3 / race Av1-4-5-6-7-8</strain>
    </source>
</reference>
<dbReference type="InterPro" id="IPR009057">
    <property type="entry name" value="Homeodomain-like_sf"/>
</dbReference>
<evidence type="ECO:0000256" key="1">
    <source>
        <dbReference type="ARBA" id="ARBA00004123"/>
    </source>
</evidence>
<evidence type="ECO:0000256" key="2">
    <source>
        <dbReference type="ARBA" id="ARBA00023125"/>
    </source>
</evidence>
<dbReference type="AlphaFoldDB" id="E4ZZ75"/>
<evidence type="ECO:0000256" key="6">
    <source>
        <dbReference type="RuleBase" id="RU000682"/>
    </source>
</evidence>
<dbReference type="InterPro" id="IPR017970">
    <property type="entry name" value="Homeobox_CS"/>
</dbReference>
<dbReference type="GO" id="GO:0000981">
    <property type="term" value="F:DNA-binding transcription factor activity, RNA polymerase II-specific"/>
    <property type="evidence" value="ECO:0007669"/>
    <property type="project" value="InterPro"/>
</dbReference>
<evidence type="ECO:0000256" key="7">
    <source>
        <dbReference type="SAM" id="MobiDB-lite"/>
    </source>
</evidence>
<name>E4ZZ75_LEPMJ</name>
<keyword evidence="3 5" id="KW-0371">Homeobox</keyword>
<dbReference type="GeneID" id="13290136"/>
<accession>E4ZZ75</accession>
<dbReference type="GO" id="GO:0000978">
    <property type="term" value="F:RNA polymerase II cis-regulatory region sequence-specific DNA binding"/>
    <property type="evidence" value="ECO:0007669"/>
    <property type="project" value="TreeGrafter"/>
</dbReference>
<keyword evidence="4 5" id="KW-0539">Nucleus</keyword>
<evidence type="ECO:0000259" key="8">
    <source>
        <dbReference type="PROSITE" id="PS50071"/>
    </source>
</evidence>
<keyword evidence="2 5" id="KW-0238">DNA-binding</keyword>
<dbReference type="EMBL" id="FP929129">
    <property type="protein sequence ID" value="CBX96670.1"/>
    <property type="molecule type" value="Genomic_DNA"/>
</dbReference>
<evidence type="ECO:0000313" key="10">
    <source>
        <dbReference type="Proteomes" id="UP000002668"/>
    </source>
</evidence>
<proteinExistence type="predicted"/>
<gene>
    <name evidence="9" type="ORF">LEMA_P109350.1</name>
</gene>
<dbReference type="PROSITE" id="PS50071">
    <property type="entry name" value="HOMEOBOX_2"/>
    <property type="match status" value="1"/>
</dbReference>
<feature type="compositionally biased region" description="Low complexity" evidence="7">
    <location>
        <begin position="322"/>
        <end position="345"/>
    </location>
</feature>
<evidence type="ECO:0000313" key="9">
    <source>
        <dbReference type="EMBL" id="CBX96670.1"/>
    </source>
</evidence>
<dbReference type="InterPro" id="IPR057939">
    <property type="entry name" value="TRF2_HOY1_PH"/>
</dbReference>
<dbReference type="InterPro" id="IPR051000">
    <property type="entry name" value="Homeobox_DNA-bind_prot"/>
</dbReference>
<feature type="domain" description="Homeobox" evidence="8">
    <location>
        <begin position="361"/>
        <end position="421"/>
    </location>
</feature>
<dbReference type="STRING" id="985895.E4ZZ75"/>
<dbReference type="PROSITE" id="PS00027">
    <property type="entry name" value="HOMEOBOX_1"/>
    <property type="match status" value="1"/>
</dbReference>
<dbReference type="eggNOG" id="KOG0486">
    <property type="taxonomic scope" value="Eukaryota"/>
</dbReference>
<evidence type="ECO:0000256" key="3">
    <source>
        <dbReference type="ARBA" id="ARBA00023155"/>
    </source>
</evidence>
<dbReference type="Proteomes" id="UP000002668">
    <property type="component" value="Genome"/>
</dbReference>
<dbReference type="HOGENOM" id="CLU_322897_0_0_1"/>
<feature type="DNA-binding region" description="Homeobox" evidence="5">
    <location>
        <begin position="363"/>
        <end position="422"/>
    </location>
</feature>
<organism evidence="10">
    <name type="scientific">Leptosphaeria maculans (strain JN3 / isolate v23.1.3 / race Av1-4-5-6-7-8)</name>
    <name type="common">Blackleg fungus</name>
    <name type="synonym">Phoma lingam</name>
    <dbReference type="NCBI Taxonomy" id="985895"/>
    <lineage>
        <taxon>Eukaryota</taxon>
        <taxon>Fungi</taxon>
        <taxon>Dikarya</taxon>
        <taxon>Ascomycota</taxon>
        <taxon>Pezizomycotina</taxon>
        <taxon>Dothideomycetes</taxon>
        <taxon>Pleosporomycetidae</taxon>
        <taxon>Pleosporales</taxon>
        <taxon>Pleosporineae</taxon>
        <taxon>Leptosphaeriaceae</taxon>
        <taxon>Plenodomus</taxon>
        <taxon>Plenodomus lingam/Leptosphaeria maculans species complex</taxon>
    </lineage>
</organism>